<proteinExistence type="predicted"/>
<keyword evidence="7" id="KW-1185">Reference proteome</keyword>
<sequence length="102" mass="11453">MELFESSKDSRVLLMSTGVGAFGLNLTAADQVFILEPQWNPAVEKQAIGRVQRLEQRKDVVVTRYLILESIEMDAKADLSPKSIHSQQSHKESLAQEGRQMP</sequence>
<evidence type="ECO:0000259" key="5">
    <source>
        <dbReference type="PROSITE" id="PS51194"/>
    </source>
</evidence>
<dbReference type="RefSeq" id="XP_066718107.1">
    <property type="nucleotide sequence ID" value="XM_066855940.1"/>
</dbReference>
<keyword evidence="1" id="KW-0547">Nucleotide-binding</keyword>
<keyword evidence="3" id="KW-0067">ATP-binding</keyword>
<evidence type="ECO:0000256" key="2">
    <source>
        <dbReference type="ARBA" id="ARBA00022801"/>
    </source>
</evidence>
<evidence type="ECO:0000313" key="6">
    <source>
        <dbReference type="EMBL" id="KAK8073632.1"/>
    </source>
</evidence>
<comment type="caution">
    <text evidence="6">The sequence shown here is derived from an EMBL/GenBank/DDBJ whole genome shotgun (WGS) entry which is preliminary data.</text>
</comment>
<dbReference type="CDD" id="cd18793">
    <property type="entry name" value="SF2_C_SNF"/>
    <property type="match status" value="1"/>
</dbReference>
<feature type="region of interest" description="Disordered" evidence="4">
    <location>
        <begin position="78"/>
        <end position="102"/>
    </location>
</feature>
<dbReference type="PANTHER" id="PTHR45626">
    <property type="entry name" value="TRANSCRIPTION TERMINATION FACTOR 2-RELATED"/>
    <property type="match status" value="1"/>
</dbReference>
<gene>
    <name evidence="6" type="ORF">PG994_004531</name>
</gene>
<dbReference type="InterPro" id="IPR027417">
    <property type="entry name" value="P-loop_NTPase"/>
</dbReference>
<evidence type="ECO:0000256" key="4">
    <source>
        <dbReference type="SAM" id="MobiDB-lite"/>
    </source>
</evidence>
<dbReference type="SUPFAM" id="SSF52540">
    <property type="entry name" value="P-loop containing nucleoside triphosphate hydrolases"/>
    <property type="match status" value="1"/>
</dbReference>
<evidence type="ECO:0000256" key="3">
    <source>
        <dbReference type="ARBA" id="ARBA00022840"/>
    </source>
</evidence>
<dbReference type="EMBL" id="JAQQWL010000005">
    <property type="protein sequence ID" value="KAK8073632.1"/>
    <property type="molecule type" value="Genomic_DNA"/>
</dbReference>
<dbReference type="InterPro" id="IPR049730">
    <property type="entry name" value="SNF2/RAD54-like_C"/>
</dbReference>
<dbReference type="GeneID" id="92089003"/>
<dbReference type="PANTHER" id="PTHR45626:SF22">
    <property type="entry name" value="DNA REPAIR PROTEIN RAD5"/>
    <property type="match status" value="1"/>
</dbReference>
<dbReference type="Pfam" id="PF00271">
    <property type="entry name" value="Helicase_C"/>
    <property type="match status" value="1"/>
</dbReference>
<reference evidence="6 7" key="1">
    <citation type="submission" date="2023-01" db="EMBL/GenBank/DDBJ databases">
        <title>Analysis of 21 Apiospora genomes using comparative genomics revels a genus with tremendous synthesis potential of carbohydrate active enzymes and secondary metabolites.</title>
        <authorList>
            <person name="Sorensen T."/>
        </authorList>
    </citation>
    <scope>NUCLEOTIDE SEQUENCE [LARGE SCALE GENOMIC DNA]</scope>
    <source>
        <strain evidence="6 7">CBS 135458</strain>
    </source>
</reference>
<dbReference type="InterPro" id="IPR001650">
    <property type="entry name" value="Helicase_C-like"/>
</dbReference>
<feature type="domain" description="Helicase C-terminal" evidence="5">
    <location>
        <begin position="1"/>
        <end position="92"/>
    </location>
</feature>
<dbReference type="Proteomes" id="UP001480595">
    <property type="component" value="Unassembled WGS sequence"/>
</dbReference>
<evidence type="ECO:0000256" key="1">
    <source>
        <dbReference type="ARBA" id="ARBA00022741"/>
    </source>
</evidence>
<evidence type="ECO:0000313" key="7">
    <source>
        <dbReference type="Proteomes" id="UP001480595"/>
    </source>
</evidence>
<keyword evidence="2" id="KW-0378">Hydrolase</keyword>
<accession>A0ABR1VR45</accession>
<protein>
    <recommendedName>
        <fullName evidence="5">Helicase C-terminal domain-containing protein</fullName>
    </recommendedName>
</protein>
<name>A0ABR1VR45_9PEZI</name>
<dbReference type="InterPro" id="IPR050628">
    <property type="entry name" value="SNF2_RAD54_helicase_TF"/>
</dbReference>
<dbReference type="PROSITE" id="PS51194">
    <property type="entry name" value="HELICASE_CTER"/>
    <property type="match status" value="1"/>
</dbReference>
<organism evidence="6 7">
    <name type="scientific">Apiospora phragmitis</name>
    <dbReference type="NCBI Taxonomy" id="2905665"/>
    <lineage>
        <taxon>Eukaryota</taxon>
        <taxon>Fungi</taxon>
        <taxon>Dikarya</taxon>
        <taxon>Ascomycota</taxon>
        <taxon>Pezizomycotina</taxon>
        <taxon>Sordariomycetes</taxon>
        <taxon>Xylariomycetidae</taxon>
        <taxon>Amphisphaeriales</taxon>
        <taxon>Apiosporaceae</taxon>
        <taxon>Apiospora</taxon>
    </lineage>
</organism>
<dbReference type="Gene3D" id="3.40.50.300">
    <property type="entry name" value="P-loop containing nucleotide triphosphate hydrolases"/>
    <property type="match status" value="1"/>
</dbReference>